<keyword evidence="5" id="KW-1185">Reference proteome</keyword>
<dbReference type="RefSeq" id="WP_096366500.1">
    <property type="nucleotide sequence ID" value="NZ_AP018052.1"/>
</dbReference>
<dbReference type="OrthoDB" id="5768438at2"/>
<evidence type="ECO:0000256" key="3">
    <source>
        <dbReference type="ARBA" id="ARBA00023065"/>
    </source>
</evidence>
<evidence type="ECO:0000313" key="4">
    <source>
        <dbReference type="EMBL" id="BAZ94403.1"/>
    </source>
</evidence>
<organism evidence="4 5">
    <name type="scientific">Thiohalobacter thiocyanaticus</name>
    <dbReference type="NCBI Taxonomy" id="585455"/>
    <lineage>
        <taxon>Bacteria</taxon>
        <taxon>Pseudomonadati</taxon>
        <taxon>Pseudomonadota</taxon>
        <taxon>Gammaproteobacteria</taxon>
        <taxon>Thiohalobacterales</taxon>
        <taxon>Thiohalobacteraceae</taxon>
        <taxon>Thiohalobacter</taxon>
    </lineage>
</organism>
<dbReference type="Pfam" id="PF01813">
    <property type="entry name" value="ATP-synt_D"/>
    <property type="match status" value="1"/>
</dbReference>
<evidence type="ECO:0000256" key="2">
    <source>
        <dbReference type="ARBA" id="ARBA00022448"/>
    </source>
</evidence>
<dbReference type="KEGG" id="ttc:FOKN1_2023"/>
<keyword evidence="2" id="KW-0813">Transport</keyword>
<proteinExistence type="inferred from homology"/>
<protein>
    <submittedName>
        <fullName evidence="4">Archaeal/vacuolar-type H+-ATPase subunit D</fullName>
    </submittedName>
</protein>
<comment type="similarity">
    <text evidence="1">Belongs to the V-ATPase D subunit family.</text>
</comment>
<dbReference type="EMBL" id="AP018052">
    <property type="protein sequence ID" value="BAZ94403.1"/>
    <property type="molecule type" value="Genomic_DNA"/>
</dbReference>
<dbReference type="Gene3D" id="1.10.287.3240">
    <property type="match status" value="1"/>
</dbReference>
<reference evidence="4 5" key="1">
    <citation type="submission" date="2017-05" db="EMBL/GenBank/DDBJ databases">
        <title>Thiocyanate degradation by Thiohalobacter thiocyanaticus FOKN1.</title>
        <authorList>
            <person name="Oshiki M."/>
            <person name="Fukushima T."/>
            <person name="Kawano S."/>
            <person name="Nakagawa J."/>
        </authorList>
    </citation>
    <scope>NUCLEOTIDE SEQUENCE [LARGE SCALE GENOMIC DNA]</scope>
    <source>
        <strain evidence="4 5">FOKN1</strain>
    </source>
</reference>
<dbReference type="Proteomes" id="UP000218765">
    <property type="component" value="Chromosome"/>
</dbReference>
<evidence type="ECO:0000256" key="1">
    <source>
        <dbReference type="ARBA" id="ARBA00005850"/>
    </source>
</evidence>
<dbReference type="InterPro" id="IPR002699">
    <property type="entry name" value="V_ATPase_D"/>
</dbReference>
<sequence length="200" mass="23019">METSATTHADLLELRDERGVMQEGFHFLDEKRLMLATECLRELNELETLEIDAVAGRERVREALRALVREQGLAGSRTLPALLQLTTDFHFLRRNFLGTRVLSGDPGLLEEPVRQLSREAPGRDCAEAVVEWLRRLARMAVLTHNLTALVADYRRTERRARAIEDVLLPENEQRIHELEDRLEDVDQEEAIRVRLSQSTD</sequence>
<dbReference type="AlphaFoldDB" id="A0A1Z4VSD1"/>
<gene>
    <name evidence="4" type="ORF">FOKN1_2023</name>
</gene>
<evidence type="ECO:0000313" key="5">
    <source>
        <dbReference type="Proteomes" id="UP000218765"/>
    </source>
</evidence>
<accession>A0A1Z4VSD1</accession>
<dbReference type="GO" id="GO:0046961">
    <property type="term" value="F:proton-transporting ATPase activity, rotational mechanism"/>
    <property type="evidence" value="ECO:0007669"/>
    <property type="project" value="InterPro"/>
</dbReference>
<keyword evidence="3" id="KW-0406">Ion transport</keyword>
<name>A0A1Z4VSD1_9GAMM</name>